<keyword evidence="4 7" id="KW-0812">Transmembrane</keyword>
<dbReference type="eggNOG" id="COG0600">
    <property type="taxonomic scope" value="Bacteria"/>
</dbReference>
<feature type="transmembrane region" description="Helical" evidence="7">
    <location>
        <begin position="129"/>
        <end position="148"/>
    </location>
</feature>
<dbReference type="STRING" id="545694.TREPR_0429"/>
<feature type="transmembrane region" description="Helical" evidence="7">
    <location>
        <begin position="98"/>
        <end position="122"/>
    </location>
</feature>
<dbReference type="PANTHER" id="PTHR30151:SF20">
    <property type="entry name" value="ABC TRANSPORTER PERMEASE PROTEIN HI_0355-RELATED"/>
    <property type="match status" value="1"/>
</dbReference>
<dbReference type="GO" id="GO:0055085">
    <property type="term" value="P:transmembrane transport"/>
    <property type="evidence" value="ECO:0007669"/>
    <property type="project" value="InterPro"/>
</dbReference>
<dbReference type="AlphaFoldDB" id="F5YM75"/>
<feature type="domain" description="ABC transmembrane type-1" evidence="8">
    <location>
        <begin position="63"/>
        <end position="248"/>
    </location>
</feature>
<feature type="transmembrane region" description="Helical" evidence="7">
    <location>
        <begin position="224"/>
        <end position="247"/>
    </location>
</feature>
<keyword evidence="2 7" id="KW-0813">Transport</keyword>
<keyword evidence="10" id="KW-1185">Reference proteome</keyword>
<evidence type="ECO:0000256" key="4">
    <source>
        <dbReference type="ARBA" id="ARBA00022692"/>
    </source>
</evidence>
<gene>
    <name evidence="9" type="ordered locus">TREPR_0429</name>
</gene>
<keyword evidence="5 7" id="KW-1133">Transmembrane helix</keyword>
<evidence type="ECO:0000256" key="5">
    <source>
        <dbReference type="ARBA" id="ARBA00022989"/>
    </source>
</evidence>
<evidence type="ECO:0000256" key="1">
    <source>
        <dbReference type="ARBA" id="ARBA00004651"/>
    </source>
</evidence>
<evidence type="ECO:0000256" key="3">
    <source>
        <dbReference type="ARBA" id="ARBA00022475"/>
    </source>
</evidence>
<dbReference type="OrthoDB" id="9804353at2"/>
<accession>F5YM75</accession>
<dbReference type="InterPro" id="IPR000515">
    <property type="entry name" value="MetI-like"/>
</dbReference>
<evidence type="ECO:0000313" key="9">
    <source>
        <dbReference type="EMBL" id="AEF86183.1"/>
    </source>
</evidence>
<keyword evidence="6 7" id="KW-0472">Membrane</keyword>
<dbReference type="SUPFAM" id="SSF161098">
    <property type="entry name" value="MetI-like"/>
    <property type="match status" value="1"/>
</dbReference>
<proteinExistence type="inferred from homology"/>
<dbReference type="KEGG" id="tpi:TREPR_0429"/>
<dbReference type="Proteomes" id="UP000009223">
    <property type="component" value="Chromosome"/>
</dbReference>
<sequence>MKDKLSKFFVTLTWVILIFFVWEFAAFILDEILHDRMASRILPYPDKIVSQIFERSALLTQHASLTLSRAFLGFIIGAAVGFCLALIMSLAGLVERMLFPYLLVSQMIPILGLAPILIGIIGDISNTRIFIAAFITFFPVATNTLAGFKTPDREKTDLMFSYAANKFTLYTKLMIPAAIPYFFSGLKIAAPMAITAAILVDTLGGATGLGYLITYSLYGGFPIMVFWSSVLVSAALGILSYYAIVLIEKICMPYKYLESAGALGLLKQIQKIFRPVGQGGYTAK</sequence>
<feature type="transmembrane region" description="Helical" evidence="7">
    <location>
        <begin position="198"/>
        <end position="218"/>
    </location>
</feature>
<dbReference type="CDD" id="cd06261">
    <property type="entry name" value="TM_PBP2"/>
    <property type="match status" value="1"/>
</dbReference>
<evidence type="ECO:0000259" key="8">
    <source>
        <dbReference type="PROSITE" id="PS50928"/>
    </source>
</evidence>
<comment type="subcellular location">
    <subcellularLocation>
        <location evidence="1 7">Cell membrane</location>
        <topology evidence="1 7">Multi-pass membrane protein</topology>
    </subcellularLocation>
</comment>
<dbReference type="EMBL" id="CP001843">
    <property type="protein sequence ID" value="AEF86183.1"/>
    <property type="molecule type" value="Genomic_DNA"/>
</dbReference>
<evidence type="ECO:0000256" key="2">
    <source>
        <dbReference type="ARBA" id="ARBA00022448"/>
    </source>
</evidence>
<protein>
    <submittedName>
        <fullName evidence="9">ABC transporter, permease protein</fullName>
    </submittedName>
</protein>
<dbReference type="InterPro" id="IPR035906">
    <property type="entry name" value="MetI-like_sf"/>
</dbReference>
<dbReference type="Gene3D" id="1.10.3720.10">
    <property type="entry name" value="MetI-like"/>
    <property type="match status" value="1"/>
</dbReference>
<feature type="transmembrane region" description="Helical" evidence="7">
    <location>
        <begin position="168"/>
        <end position="186"/>
    </location>
</feature>
<feature type="transmembrane region" description="Helical" evidence="7">
    <location>
        <begin position="12"/>
        <end position="33"/>
    </location>
</feature>
<evidence type="ECO:0000256" key="7">
    <source>
        <dbReference type="RuleBase" id="RU363032"/>
    </source>
</evidence>
<reference evidence="9 10" key="2">
    <citation type="journal article" date="2011" name="ISME J.">
        <title>RNA-seq reveals cooperative metabolic interactions between two termite-gut spirochete species in co-culture.</title>
        <authorList>
            <person name="Rosenthal A.Z."/>
            <person name="Matson E.G."/>
            <person name="Eldar A."/>
            <person name="Leadbetter J.R."/>
        </authorList>
    </citation>
    <scope>NUCLEOTIDE SEQUENCE [LARGE SCALE GENOMIC DNA]</scope>
    <source>
        <strain evidence="10">ATCC BAA-887 / DSM 12427 / ZAS-2</strain>
    </source>
</reference>
<organism evidence="9 10">
    <name type="scientific">Treponema primitia (strain ATCC BAA-887 / DSM 12427 / ZAS-2)</name>
    <dbReference type="NCBI Taxonomy" id="545694"/>
    <lineage>
        <taxon>Bacteria</taxon>
        <taxon>Pseudomonadati</taxon>
        <taxon>Spirochaetota</taxon>
        <taxon>Spirochaetia</taxon>
        <taxon>Spirochaetales</taxon>
        <taxon>Treponemataceae</taxon>
        <taxon>Treponema</taxon>
    </lineage>
</organism>
<reference evidence="10" key="1">
    <citation type="submission" date="2009-12" db="EMBL/GenBank/DDBJ databases">
        <title>Complete sequence of Treponema primitia strain ZAS-2.</title>
        <authorList>
            <person name="Tetu S.G."/>
            <person name="Matson E."/>
            <person name="Ren Q."/>
            <person name="Seshadri R."/>
            <person name="Elbourne L."/>
            <person name="Hassan K.A."/>
            <person name="Durkin A."/>
            <person name="Radune D."/>
            <person name="Mohamoud Y."/>
            <person name="Shay R."/>
            <person name="Jin S."/>
            <person name="Zhang X."/>
            <person name="Lucey K."/>
            <person name="Ballor N.R."/>
            <person name="Ottesen E."/>
            <person name="Rosenthal R."/>
            <person name="Allen A."/>
            <person name="Leadbetter J.R."/>
            <person name="Paulsen I.T."/>
        </authorList>
    </citation>
    <scope>NUCLEOTIDE SEQUENCE [LARGE SCALE GENOMIC DNA]</scope>
    <source>
        <strain evidence="10">ATCC BAA-887 / DSM 12427 / ZAS-2</strain>
    </source>
</reference>
<dbReference type="HOGENOM" id="CLU_046113_2_1_12"/>
<comment type="similarity">
    <text evidence="7">Belongs to the binding-protein-dependent transport system permease family.</text>
</comment>
<evidence type="ECO:0000313" key="10">
    <source>
        <dbReference type="Proteomes" id="UP000009223"/>
    </source>
</evidence>
<dbReference type="PANTHER" id="PTHR30151">
    <property type="entry name" value="ALKANE SULFONATE ABC TRANSPORTER-RELATED, MEMBRANE SUBUNIT"/>
    <property type="match status" value="1"/>
</dbReference>
<evidence type="ECO:0000256" key="6">
    <source>
        <dbReference type="ARBA" id="ARBA00023136"/>
    </source>
</evidence>
<name>F5YM75_TREPZ</name>
<feature type="transmembrane region" description="Helical" evidence="7">
    <location>
        <begin position="70"/>
        <end position="92"/>
    </location>
</feature>
<dbReference type="RefSeq" id="WP_015709584.1">
    <property type="nucleotide sequence ID" value="NC_015578.1"/>
</dbReference>
<keyword evidence="3" id="KW-1003">Cell membrane</keyword>
<dbReference type="GO" id="GO:0005886">
    <property type="term" value="C:plasma membrane"/>
    <property type="evidence" value="ECO:0007669"/>
    <property type="project" value="UniProtKB-SubCell"/>
</dbReference>
<dbReference type="Pfam" id="PF00528">
    <property type="entry name" value="BPD_transp_1"/>
    <property type="match status" value="1"/>
</dbReference>
<dbReference type="PROSITE" id="PS50928">
    <property type="entry name" value="ABC_TM1"/>
    <property type="match status" value="1"/>
</dbReference>